<dbReference type="InterPro" id="IPR001647">
    <property type="entry name" value="HTH_TetR"/>
</dbReference>
<proteinExistence type="predicted"/>
<keyword evidence="7" id="KW-1185">Reference proteome</keyword>
<keyword evidence="3" id="KW-0804">Transcription</keyword>
<dbReference type="Pfam" id="PF16925">
    <property type="entry name" value="TetR_C_13"/>
    <property type="match status" value="1"/>
</dbReference>
<dbReference type="OrthoDB" id="9798857at2"/>
<dbReference type="PANTHER" id="PTHR47506">
    <property type="entry name" value="TRANSCRIPTIONAL REGULATORY PROTEIN"/>
    <property type="match status" value="1"/>
</dbReference>
<accession>A0A2W2A937</accession>
<dbReference type="Pfam" id="PF00440">
    <property type="entry name" value="TetR_N"/>
    <property type="match status" value="1"/>
</dbReference>
<dbReference type="PRINTS" id="PR00455">
    <property type="entry name" value="HTHTETR"/>
</dbReference>
<evidence type="ECO:0000259" key="5">
    <source>
        <dbReference type="PROSITE" id="PS50977"/>
    </source>
</evidence>
<dbReference type="Gene3D" id="1.10.357.10">
    <property type="entry name" value="Tetracycline Repressor, domain 2"/>
    <property type="match status" value="1"/>
</dbReference>
<feature type="DNA-binding region" description="H-T-H motif" evidence="4">
    <location>
        <begin position="28"/>
        <end position="47"/>
    </location>
</feature>
<evidence type="ECO:0000313" key="6">
    <source>
        <dbReference type="EMBL" id="PZF71781.1"/>
    </source>
</evidence>
<dbReference type="Proteomes" id="UP000248745">
    <property type="component" value="Unassembled WGS sequence"/>
</dbReference>
<dbReference type="InterPro" id="IPR011075">
    <property type="entry name" value="TetR_C"/>
</dbReference>
<dbReference type="InterPro" id="IPR023772">
    <property type="entry name" value="DNA-bd_HTH_TetR-type_CS"/>
</dbReference>
<dbReference type="PANTHER" id="PTHR47506:SF1">
    <property type="entry name" value="HTH-TYPE TRANSCRIPTIONAL REGULATOR YJDC"/>
    <property type="match status" value="1"/>
</dbReference>
<dbReference type="PROSITE" id="PS01081">
    <property type="entry name" value="HTH_TETR_1"/>
    <property type="match status" value="1"/>
</dbReference>
<dbReference type="EMBL" id="QKTW01000022">
    <property type="protein sequence ID" value="PZF71781.1"/>
    <property type="molecule type" value="Genomic_DNA"/>
</dbReference>
<reference evidence="6 7" key="1">
    <citation type="submission" date="2018-06" db="EMBL/GenBank/DDBJ databases">
        <title>Mucibacter soli gen. nov., sp. nov., a new member of the family Chitinophagaceae producing mucin.</title>
        <authorList>
            <person name="Kim M.-K."/>
            <person name="Park S."/>
            <person name="Kim T.-S."/>
            <person name="Joung Y."/>
            <person name="Han J.-H."/>
            <person name="Kim S.B."/>
        </authorList>
    </citation>
    <scope>NUCLEOTIDE SEQUENCE [LARGE SCALE GENOMIC DNA]</scope>
    <source>
        <strain evidence="6 7">R1-15</strain>
    </source>
</reference>
<organism evidence="6 7">
    <name type="scientific">Taibaiella soli</name>
    <dbReference type="NCBI Taxonomy" id="1649169"/>
    <lineage>
        <taxon>Bacteria</taxon>
        <taxon>Pseudomonadati</taxon>
        <taxon>Bacteroidota</taxon>
        <taxon>Chitinophagia</taxon>
        <taxon>Chitinophagales</taxon>
        <taxon>Chitinophagaceae</taxon>
        <taxon>Taibaiella</taxon>
    </lineage>
</organism>
<dbReference type="PROSITE" id="PS50977">
    <property type="entry name" value="HTH_TETR_2"/>
    <property type="match status" value="1"/>
</dbReference>
<name>A0A2W2A937_9BACT</name>
<evidence type="ECO:0000256" key="4">
    <source>
        <dbReference type="PROSITE-ProRule" id="PRU00335"/>
    </source>
</evidence>
<keyword evidence="2 4" id="KW-0238">DNA-binding</keyword>
<dbReference type="RefSeq" id="WP_111000152.1">
    <property type="nucleotide sequence ID" value="NZ_QKTW01000022.1"/>
</dbReference>
<comment type="caution">
    <text evidence="6">The sequence shown here is derived from an EMBL/GenBank/DDBJ whole genome shotgun (WGS) entry which is preliminary data.</text>
</comment>
<dbReference type="GO" id="GO:0003677">
    <property type="term" value="F:DNA binding"/>
    <property type="evidence" value="ECO:0007669"/>
    <property type="project" value="UniProtKB-UniRule"/>
</dbReference>
<protein>
    <submittedName>
        <fullName evidence="6">TetR/AcrR family transcriptional regulator</fullName>
    </submittedName>
</protein>
<evidence type="ECO:0000256" key="2">
    <source>
        <dbReference type="ARBA" id="ARBA00023125"/>
    </source>
</evidence>
<dbReference type="AlphaFoldDB" id="A0A2W2A937"/>
<dbReference type="InterPro" id="IPR036271">
    <property type="entry name" value="Tet_transcr_reg_TetR-rel_C_sf"/>
</dbReference>
<keyword evidence="1" id="KW-0805">Transcription regulation</keyword>
<gene>
    <name evidence="6" type="ORF">DN068_17095</name>
</gene>
<dbReference type="SUPFAM" id="SSF46689">
    <property type="entry name" value="Homeodomain-like"/>
    <property type="match status" value="1"/>
</dbReference>
<dbReference type="InterPro" id="IPR009057">
    <property type="entry name" value="Homeodomain-like_sf"/>
</dbReference>
<evidence type="ECO:0000313" key="7">
    <source>
        <dbReference type="Proteomes" id="UP000248745"/>
    </source>
</evidence>
<dbReference type="SUPFAM" id="SSF48498">
    <property type="entry name" value="Tetracyclin repressor-like, C-terminal domain"/>
    <property type="match status" value="1"/>
</dbReference>
<evidence type="ECO:0000256" key="1">
    <source>
        <dbReference type="ARBA" id="ARBA00023015"/>
    </source>
</evidence>
<feature type="domain" description="HTH tetR-type" evidence="5">
    <location>
        <begin position="5"/>
        <end position="65"/>
    </location>
</feature>
<evidence type="ECO:0000256" key="3">
    <source>
        <dbReference type="ARBA" id="ARBA00023163"/>
    </source>
</evidence>
<sequence>MSKGNATRLAILNKAFELIYKNGYQATSIDEIIATTHVTKGAFFYHFKNKEDMGLALINEVMQPGMIPYMTHALQQSADFKTGVYEMMKNLLLKAPFFNVDYGCPAVNLIDEMSPVNELFKTALMNLVREWQSAIEAAFIKAQRAGQFQKKHDPKQVALYITANYGGVRNMGKVFGKDAYTMFLKQFKNYLDSLE</sequence>